<dbReference type="InterPro" id="IPR016040">
    <property type="entry name" value="NAD(P)-bd_dom"/>
</dbReference>
<evidence type="ECO:0000313" key="2">
    <source>
        <dbReference type="EMBL" id="MBK1620450.1"/>
    </source>
</evidence>
<dbReference type="Pfam" id="PF13460">
    <property type="entry name" value="NAD_binding_10"/>
    <property type="match status" value="1"/>
</dbReference>
<dbReference type="SUPFAM" id="SSF51735">
    <property type="entry name" value="NAD(P)-binding Rossmann-fold domains"/>
    <property type="match status" value="1"/>
</dbReference>
<evidence type="ECO:0000313" key="3">
    <source>
        <dbReference type="Proteomes" id="UP001138768"/>
    </source>
</evidence>
<feature type="domain" description="NAD(P)-binding" evidence="1">
    <location>
        <begin position="7"/>
        <end position="192"/>
    </location>
</feature>
<keyword evidence="3" id="KW-1185">Reference proteome</keyword>
<dbReference type="AlphaFoldDB" id="A0A9X0WC42"/>
<dbReference type="PANTHER" id="PTHR15020">
    <property type="entry name" value="FLAVIN REDUCTASE-RELATED"/>
    <property type="match status" value="1"/>
</dbReference>
<dbReference type="EMBL" id="NRRY01000040">
    <property type="protein sequence ID" value="MBK1620450.1"/>
    <property type="molecule type" value="Genomic_DNA"/>
</dbReference>
<dbReference type="Proteomes" id="UP001138768">
    <property type="component" value="Unassembled WGS sequence"/>
</dbReference>
<protein>
    <submittedName>
        <fullName evidence="2">Epimerase</fullName>
    </submittedName>
</protein>
<dbReference type="InterPro" id="IPR036291">
    <property type="entry name" value="NAD(P)-bd_dom_sf"/>
</dbReference>
<comment type="caution">
    <text evidence="2">The sequence shown here is derived from an EMBL/GenBank/DDBJ whole genome shotgun (WGS) entry which is preliminary data.</text>
</comment>
<dbReference type="PANTHER" id="PTHR15020:SF50">
    <property type="entry name" value="UPF0659 PROTEIN YMR090W"/>
    <property type="match status" value="1"/>
</dbReference>
<name>A0A9X0WC42_9GAMM</name>
<dbReference type="CDD" id="cd05244">
    <property type="entry name" value="BVR-B_like_SDR_a"/>
    <property type="match status" value="1"/>
</dbReference>
<organism evidence="2 3">
    <name type="scientific">Lamprobacter modestohalophilus</name>
    <dbReference type="NCBI Taxonomy" id="1064514"/>
    <lineage>
        <taxon>Bacteria</taxon>
        <taxon>Pseudomonadati</taxon>
        <taxon>Pseudomonadota</taxon>
        <taxon>Gammaproteobacteria</taxon>
        <taxon>Chromatiales</taxon>
        <taxon>Chromatiaceae</taxon>
        <taxon>Lamprobacter</taxon>
    </lineage>
</organism>
<reference evidence="2 3" key="1">
    <citation type="journal article" date="2020" name="Microorganisms">
        <title>Osmotic Adaptation and Compatible Solute Biosynthesis of Phototrophic Bacteria as Revealed from Genome Analyses.</title>
        <authorList>
            <person name="Imhoff J.F."/>
            <person name="Rahn T."/>
            <person name="Kunzel S."/>
            <person name="Keller A."/>
            <person name="Neulinger S.C."/>
        </authorList>
    </citation>
    <scope>NUCLEOTIDE SEQUENCE [LARGE SCALE GENOMIC DNA]</scope>
    <source>
        <strain evidence="2 3">DSM 25653</strain>
    </source>
</reference>
<evidence type="ECO:0000259" key="1">
    <source>
        <dbReference type="Pfam" id="PF13460"/>
    </source>
</evidence>
<sequence>MKIALFGATGGTGHQVLSQGLAKGYAFRALARSPDQVKQADAVEVIAGDVRDPAAVERCLTGTDAVICVLGSHGSAEPVEAEGSEQIITGMQRLGIKRLIAVTSMGVGDSRDQVPAFFRVIMQLTLKKIMAAKEVQEQLIRDSGLDWTIVRPGGLTDGPATGAYLSGTDKSIKATRVARADVADFVLQQLLDDRYLRQTPAVS</sequence>
<proteinExistence type="predicted"/>
<gene>
    <name evidence="2" type="ORF">CKO42_18820</name>
</gene>
<accession>A0A9X0WC42</accession>
<dbReference type="RefSeq" id="WP_200247414.1">
    <property type="nucleotide sequence ID" value="NZ_NRRY01000040.1"/>
</dbReference>
<dbReference type="Gene3D" id="3.40.50.720">
    <property type="entry name" value="NAD(P)-binding Rossmann-like Domain"/>
    <property type="match status" value="1"/>
</dbReference>